<reference evidence="14 15" key="1">
    <citation type="submission" date="2019-04" db="EMBL/GenBank/DDBJ databases">
        <authorList>
            <person name="Jiang L."/>
        </authorList>
    </citation>
    <scope>NUCLEOTIDE SEQUENCE [LARGE SCALE GENOMIC DNA]</scope>
    <source>
        <strain evidence="14 15">YIM 131861</strain>
    </source>
</reference>
<dbReference type="Proteomes" id="UP000307380">
    <property type="component" value="Unassembled WGS sequence"/>
</dbReference>
<keyword evidence="9" id="KW-0406">Ion transport</keyword>
<evidence type="ECO:0000256" key="13">
    <source>
        <dbReference type="SAM" id="Phobius"/>
    </source>
</evidence>
<keyword evidence="6" id="KW-0631">Potassium channel</keyword>
<evidence type="ECO:0000256" key="5">
    <source>
        <dbReference type="ARBA" id="ARBA00022692"/>
    </source>
</evidence>
<evidence type="ECO:0000256" key="12">
    <source>
        <dbReference type="ARBA" id="ARBA00034430"/>
    </source>
</evidence>
<evidence type="ECO:0000256" key="9">
    <source>
        <dbReference type="ARBA" id="ARBA00023065"/>
    </source>
</evidence>
<dbReference type="Pfam" id="PF06736">
    <property type="entry name" value="TMEM175"/>
    <property type="match status" value="1"/>
</dbReference>
<evidence type="ECO:0000256" key="6">
    <source>
        <dbReference type="ARBA" id="ARBA00022826"/>
    </source>
</evidence>
<protein>
    <submittedName>
        <fullName evidence="14">DUF1211 domain-containing protein</fullName>
    </submittedName>
</protein>
<evidence type="ECO:0000256" key="7">
    <source>
        <dbReference type="ARBA" id="ARBA00022958"/>
    </source>
</evidence>
<keyword evidence="8 13" id="KW-1133">Transmembrane helix</keyword>
<keyword evidence="3" id="KW-0813">Transport</keyword>
<keyword evidence="4" id="KW-0633">Potassium transport</keyword>
<dbReference type="GO" id="GO:0016020">
    <property type="term" value="C:membrane"/>
    <property type="evidence" value="ECO:0007669"/>
    <property type="project" value="UniProtKB-SubCell"/>
</dbReference>
<evidence type="ECO:0000256" key="10">
    <source>
        <dbReference type="ARBA" id="ARBA00023136"/>
    </source>
</evidence>
<comment type="caution">
    <text evidence="14">The sequence shown here is derived from an EMBL/GenBank/DDBJ whole genome shotgun (WGS) entry which is preliminary data.</text>
</comment>
<dbReference type="GO" id="GO:0005267">
    <property type="term" value="F:potassium channel activity"/>
    <property type="evidence" value="ECO:0007669"/>
    <property type="project" value="UniProtKB-KW"/>
</dbReference>
<dbReference type="GO" id="GO:0015252">
    <property type="term" value="F:proton channel activity"/>
    <property type="evidence" value="ECO:0007669"/>
    <property type="project" value="InterPro"/>
</dbReference>
<evidence type="ECO:0000256" key="4">
    <source>
        <dbReference type="ARBA" id="ARBA00022538"/>
    </source>
</evidence>
<evidence type="ECO:0000313" key="15">
    <source>
        <dbReference type="Proteomes" id="UP000307380"/>
    </source>
</evidence>
<keyword evidence="15" id="KW-1185">Reference proteome</keyword>
<dbReference type="AlphaFoldDB" id="A0A4V3WU30"/>
<comment type="subcellular location">
    <subcellularLocation>
        <location evidence="1">Membrane</location>
        <topology evidence="1">Multi-pass membrane protein</topology>
    </subcellularLocation>
</comment>
<evidence type="ECO:0000256" key="1">
    <source>
        <dbReference type="ARBA" id="ARBA00004141"/>
    </source>
</evidence>
<dbReference type="PANTHER" id="PTHR31462:SF5">
    <property type="entry name" value="ENDOSOMAL_LYSOSOMAL PROTON CHANNEL TMEM175"/>
    <property type="match status" value="1"/>
</dbReference>
<proteinExistence type="inferred from homology"/>
<gene>
    <name evidence="14" type="ORF">E6C70_08450</name>
</gene>
<evidence type="ECO:0000256" key="8">
    <source>
        <dbReference type="ARBA" id="ARBA00022989"/>
    </source>
</evidence>
<comment type="catalytic activity">
    <reaction evidence="12">
        <text>K(+)(in) = K(+)(out)</text>
        <dbReference type="Rhea" id="RHEA:29463"/>
        <dbReference type="ChEBI" id="CHEBI:29103"/>
    </reaction>
</comment>
<evidence type="ECO:0000256" key="11">
    <source>
        <dbReference type="ARBA" id="ARBA00023303"/>
    </source>
</evidence>
<accession>A0A4V3WU30</accession>
<feature type="transmembrane region" description="Helical" evidence="13">
    <location>
        <begin position="12"/>
        <end position="29"/>
    </location>
</feature>
<evidence type="ECO:0000256" key="2">
    <source>
        <dbReference type="ARBA" id="ARBA00006920"/>
    </source>
</evidence>
<feature type="transmembrane region" description="Helical" evidence="13">
    <location>
        <begin position="120"/>
        <end position="143"/>
    </location>
</feature>
<sequence length="220" mass="23759">MAVRERVTSRGRVETFSDGVFAIAITLLVLDLRAPEDSATFLADLAAQWPSYLAFVAAFAVLGLIWLSHHALFTRLKAVNASLLLRNLLLLFLAAVFSFPTGVLAASFRDESAKTNQLVAIGIFELTAIAITLAWVWLCRILVVSQHLAKDPAEAAAYVRQQTLFGGIACALLAIAFAAGFFSTLASILLTALLPLINIAFYRRSQRFAGDGASDRLTEG</sequence>
<keyword evidence="7" id="KW-0630">Potassium</keyword>
<evidence type="ECO:0000313" key="14">
    <source>
        <dbReference type="EMBL" id="THG34307.1"/>
    </source>
</evidence>
<organism evidence="14 15">
    <name type="scientific">Orlajensenia flava</name>
    <dbReference type="NCBI Taxonomy" id="2565934"/>
    <lineage>
        <taxon>Bacteria</taxon>
        <taxon>Bacillati</taxon>
        <taxon>Actinomycetota</taxon>
        <taxon>Actinomycetes</taxon>
        <taxon>Micrococcales</taxon>
        <taxon>Microbacteriaceae</taxon>
        <taxon>Orlajensenia</taxon>
    </lineage>
</organism>
<evidence type="ECO:0000256" key="3">
    <source>
        <dbReference type="ARBA" id="ARBA00022448"/>
    </source>
</evidence>
<dbReference type="OrthoDB" id="7626281at2"/>
<keyword evidence="10 13" id="KW-0472">Membrane</keyword>
<dbReference type="RefSeq" id="WP_136424105.1">
    <property type="nucleotide sequence ID" value="NZ_SSSN01000005.1"/>
</dbReference>
<keyword evidence="11" id="KW-0407">Ion channel</keyword>
<dbReference type="EMBL" id="SSSN01000005">
    <property type="protein sequence ID" value="THG34307.1"/>
    <property type="molecule type" value="Genomic_DNA"/>
</dbReference>
<name>A0A4V3WU30_9MICO</name>
<feature type="transmembrane region" description="Helical" evidence="13">
    <location>
        <begin position="88"/>
        <end position="108"/>
    </location>
</feature>
<comment type="similarity">
    <text evidence="2">Belongs to the TMEM175 family.</text>
</comment>
<feature type="transmembrane region" description="Helical" evidence="13">
    <location>
        <begin position="164"/>
        <end position="197"/>
    </location>
</feature>
<keyword evidence="5 13" id="KW-0812">Transmembrane</keyword>
<dbReference type="PANTHER" id="PTHR31462">
    <property type="entry name" value="ENDOSOMAL/LYSOSOMAL POTASSIUM CHANNEL TMEM175"/>
    <property type="match status" value="1"/>
</dbReference>
<feature type="transmembrane region" description="Helical" evidence="13">
    <location>
        <begin position="49"/>
        <end position="67"/>
    </location>
</feature>
<dbReference type="InterPro" id="IPR010617">
    <property type="entry name" value="TMEM175-like"/>
</dbReference>